<dbReference type="PANTHER" id="PTHR45862">
    <property type="entry name" value="PROTEIN SGT1 HOMOLOG"/>
    <property type="match status" value="1"/>
</dbReference>
<dbReference type="Gene3D" id="2.60.40.790">
    <property type="match status" value="1"/>
</dbReference>
<dbReference type="PROSITE" id="PS51048">
    <property type="entry name" value="SGS"/>
    <property type="match status" value="1"/>
</dbReference>
<gene>
    <name evidence="4" type="ORF">CALCODRAFT_294190</name>
</gene>
<dbReference type="Proteomes" id="UP000076842">
    <property type="component" value="Unassembled WGS sequence"/>
</dbReference>
<feature type="domain" description="CS" evidence="3">
    <location>
        <begin position="2"/>
        <end position="87"/>
    </location>
</feature>
<organism evidence="4 5">
    <name type="scientific">Calocera cornea HHB12733</name>
    <dbReference type="NCBI Taxonomy" id="1353952"/>
    <lineage>
        <taxon>Eukaryota</taxon>
        <taxon>Fungi</taxon>
        <taxon>Dikarya</taxon>
        <taxon>Basidiomycota</taxon>
        <taxon>Agaricomycotina</taxon>
        <taxon>Dacrymycetes</taxon>
        <taxon>Dacrymycetales</taxon>
        <taxon>Dacrymycetaceae</taxon>
        <taxon>Calocera</taxon>
    </lineage>
</organism>
<dbReference type="Pfam" id="PF05002">
    <property type="entry name" value="SGS"/>
    <property type="match status" value="1"/>
</dbReference>
<dbReference type="AlphaFoldDB" id="A0A165FRZ6"/>
<dbReference type="Pfam" id="PF04969">
    <property type="entry name" value="CS"/>
    <property type="match status" value="1"/>
</dbReference>
<evidence type="ECO:0000313" key="4">
    <source>
        <dbReference type="EMBL" id="KZT57130.1"/>
    </source>
</evidence>
<dbReference type="PROSITE" id="PS51203">
    <property type="entry name" value="CS"/>
    <property type="match status" value="1"/>
</dbReference>
<dbReference type="EMBL" id="KV423968">
    <property type="protein sequence ID" value="KZT57130.1"/>
    <property type="molecule type" value="Genomic_DNA"/>
</dbReference>
<evidence type="ECO:0000259" key="3">
    <source>
        <dbReference type="PROSITE" id="PS51203"/>
    </source>
</evidence>
<dbReference type="InterPro" id="IPR008978">
    <property type="entry name" value="HSP20-like_chaperone"/>
</dbReference>
<dbReference type="SUPFAM" id="SSF49764">
    <property type="entry name" value="HSP20-like chaperones"/>
    <property type="match status" value="1"/>
</dbReference>
<dbReference type="CDD" id="cd06466">
    <property type="entry name" value="p23_CS_SGT1_like"/>
    <property type="match status" value="1"/>
</dbReference>
<dbReference type="InterPro" id="IPR007052">
    <property type="entry name" value="CS_dom"/>
</dbReference>
<dbReference type="InParanoid" id="A0A165FRZ6"/>
<dbReference type="InterPro" id="IPR007699">
    <property type="entry name" value="SGS_dom"/>
</dbReference>
<keyword evidence="5" id="KW-1185">Reference proteome</keyword>
<dbReference type="InterPro" id="IPR044563">
    <property type="entry name" value="Sgt1-like"/>
</dbReference>
<feature type="compositionally biased region" description="Basic and acidic residues" evidence="1">
    <location>
        <begin position="179"/>
        <end position="194"/>
    </location>
</feature>
<name>A0A165FRZ6_9BASI</name>
<evidence type="ECO:0000313" key="5">
    <source>
        <dbReference type="Proteomes" id="UP000076842"/>
    </source>
</evidence>
<evidence type="ECO:0000259" key="2">
    <source>
        <dbReference type="PROSITE" id="PS51048"/>
    </source>
</evidence>
<feature type="region of interest" description="Disordered" evidence="1">
    <location>
        <begin position="168"/>
        <end position="194"/>
    </location>
</feature>
<dbReference type="STRING" id="1353952.A0A165FRZ6"/>
<dbReference type="GO" id="GO:0051087">
    <property type="term" value="F:protein-folding chaperone binding"/>
    <property type="evidence" value="ECO:0007669"/>
    <property type="project" value="InterPro"/>
</dbReference>
<proteinExistence type="predicted"/>
<evidence type="ECO:0000256" key="1">
    <source>
        <dbReference type="SAM" id="MobiDB-lite"/>
    </source>
</evidence>
<sequence>MSTQPRYEWYQTDDKTTVTVYIKNAEADKVKVELAPKSMTFTYDQQQLVLEPLPTEIDTEASGYTVMKMKVEIGLVKKAPGRWPAITGEVDPVVKHVPVTSEPSSPVRKAHKNWDSLTTQILSAEKEKSVTEDPNVGGDVAANEMFAKLYADADEDVRKAMIKSYTESNGTSLSMNWDEVSKGKVEPYKSKYDD</sequence>
<feature type="domain" description="SGS" evidence="2">
    <location>
        <begin position="101"/>
        <end position="194"/>
    </location>
</feature>
<accession>A0A165FRZ6</accession>
<protein>
    <submittedName>
        <fullName evidence="4">SGS-domain-containing protein</fullName>
    </submittedName>
</protein>
<dbReference type="OrthoDB" id="1898560at2759"/>
<reference evidence="4 5" key="1">
    <citation type="journal article" date="2016" name="Mol. Biol. Evol.">
        <title>Comparative Genomics of Early-Diverging Mushroom-Forming Fungi Provides Insights into the Origins of Lignocellulose Decay Capabilities.</title>
        <authorList>
            <person name="Nagy L.G."/>
            <person name="Riley R."/>
            <person name="Tritt A."/>
            <person name="Adam C."/>
            <person name="Daum C."/>
            <person name="Floudas D."/>
            <person name="Sun H."/>
            <person name="Yadav J.S."/>
            <person name="Pangilinan J."/>
            <person name="Larsson K.H."/>
            <person name="Matsuura K."/>
            <person name="Barry K."/>
            <person name="Labutti K."/>
            <person name="Kuo R."/>
            <person name="Ohm R.A."/>
            <person name="Bhattacharya S.S."/>
            <person name="Shirouzu T."/>
            <person name="Yoshinaga Y."/>
            <person name="Martin F.M."/>
            <person name="Grigoriev I.V."/>
            <person name="Hibbett D.S."/>
        </authorList>
    </citation>
    <scope>NUCLEOTIDE SEQUENCE [LARGE SCALE GENOMIC DNA]</scope>
    <source>
        <strain evidence="4 5">HHB12733</strain>
    </source>
</reference>